<evidence type="ECO:0000313" key="2">
    <source>
        <dbReference type="EMBL" id="CAD2217310.1"/>
    </source>
</evidence>
<dbReference type="Proteomes" id="UP000515908">
    <property type="component" value="Chromosome 08"/>
</dbReference>
<name>A0A7G2CBX1_9TRYP</name>
<feature type="compositionally biased region" description="Acidic residues" evidence="1">
    <location>
        <begin position="801"/>
        <end position="817"/>
    </location>
</feature>
<feature type="region of interest" description="Disordered" evidence="1">
    <location>
        <begin position="798"/>
        <end position="817"/>
    </location>
</feature>
<dbReference type="AlphaFoldDB" id="A0A7G2CBX1"/>
<feature type="region of interest" description="Disordered" evidence="1">
    <location>
        <begin position="588"/>
        <end position="614"/>
    </location>
</feature>
<reference evidence="2 3" key="1">
    <citation type="submission" date="2020-08" db="EMBL/GenBank/DDBJ databases">
        <authorList>
            <person name="Newling K."/>
            <person name="Davey J."/>
            <person name="Forrester S."/>
        </authorList>
    </citation>
    <scope>NUCLEOTIDE SEQUENCE [LARGE SCALE GENOMIC DNA]</scope>
    <source>
        <strain evidence="3">Crithidia deanei Carvalho (ATCC PRA-265)</strain>
    </source>
</reference>
<feature type="compositionally biased region" description="Polar residues" evidence="1">
    <location>
        <begin position="19"/>
        <end position="31"/>
    </location>
</feature>
<sequence length="817" mass="92171">MRTSLRSTRPLYAHKSKSSFKPSWSTGTLPSGQRLDAGIAARQHASRKSLKKSKRPFENYFKTEFSVSPGLRSPLVQRSGVISSYHAARLANDPDLTWDTPWGRPQGGVAWRNKRKDVLERPEPQFGEDDMDDVIKSLLEIRFEWDKEDDVVATSVLPPSLHGMTEHCAPYASPLYRVGGDSEDQPHIMIGGAKVFIHRPRTRGRQKDDIVKSKWDFHGVESIPVFALDATKGPLLSSTSDSLLTLRWKAERRSSPQVADLIALRREIMAASLVGLPSRSVSLLLKCVASAELEDPSMDVSIGIAVAENYHRYEWTECLEILRALRRISIVRGLPALESEVGGGMGELYSDPELASAMFAEYAAEVTPRLVEKVWSRLPEHSSRLLHYGYYLDWIDLLSLAVEVTGYNNLPENLPNPVSEEPYAAKYFFLRYTLNMDGNALAPFVRALQKTSAAAAKESGYVGEDTETVTRPLIQWLSASLLVRLVAEALGDLLSHVAESLLRHAQLALEESEQALARREATPSGNPTEVDIDAYLDRLSLRRPFIVPSYQLIGRTRPKLIRLRLLPFESFPAITRCLPTPFAHITREVTHRERDRRTQTTESQQKALQEEDHYNQSLVESPFATVLSHSEDLRRHLQRATAALDWSREMLEQVRELVRDLPPLPQVMKVSDDVTKVPMLFGLEEEEGKAATAKAPKEGETTEYRRQLFALCYTQSKVQANMDSLFHHVEWSRLENDLLPALEVNEVESTNGGEEENLENSVTENELAARTVMKNLKTAVESFQSTVADLLEAHEDYFDNTTEEEEEEEVEEEEVTE</sequence>
<feature type="compositionally biased region" description="Basic and acidic residues" evidence="1">
    <location>
        <begin position="588"/>
        <end position="599"/>
    </location>
</feature>
<accession>A0A7G2CBX1</accession>
<feature type="region of interest" description="Disordered" evidence="1">
    <location>
        <begin position="1"/>
        <end position="32"/>
    </location>
</feature>
<gene>
    <name evidence="2" type="ORF">ADEAN_000478800</name>
</gene>
<protein>
    <submittedName>
        <fullName evidence="2">Uncharacterized protein</fullName>
    </submittedName>
</protein>
<evidence type="ECO:0000256" key="1">
    <source>
        <dbReference type="SAM" id="MobiDB-lite"/>
    </source>
</evidence>
<keyword evidence="3" id="KW-1185">Reference proteome</keyword>
<proteinExistence type="predicted"/>
<dbReference type="VEuPathDB" id="TriTrypDB:ADEAN_000478800"/>
<evidence type="ECO:0000313" key="3">
    <source>
        <dbReference type="Proteomes" id="UP000515908"/>
    </source>
</evidence>
<organism evidence="2 3">
    <name type="scientific">Angomonas deanei</name>
    <dbReference type="NCBI Taxonomy" id="59799"/>
    <lineage>
        <taxon>Eukaryota</taxon>
        <taxon>Discoba</taxon>
        <taxon>Euglenozoa</taxon>
        <taxon>Kinetoplastea</taxon>
        <taxon>Metakinetoplastina</taxon>
        <taxon>Trypanosomatida</taxon>
        <taxon>Trypanosomatidae</taxon>
        <taxon>Strigomonadinae</taxon>
        <taxon>Angomonas</taxon>
    </lineage>
</organism>
<dbReference type="EMBL" id="LR877152">
    <property type="protein sequence ID" value="CAD2217310.1"/>
    <property type="molecule type" value="Genomic_DNA"/>
</dbReference>